<dbReference type="SUPFAM" id="SSF49464">
    <property type="entry name" value="Carboxypeptidase regulatory domain-like"/>
    <property type="match status" value="1"/>
</dbReference>
<dbReference type="EMBL" id="FMZO01000001">
    <property type="protein sequence ID" value="SDC19331.1"/>
    <property type="molecule type" value="Genomic_DNA"/>
</dbReference>
<feature type="domain" description="TonB-dependent receptor plug" evidence="3">
    <location>
        <begin position="136"/>
        <end position="241"/>
    </location>
</feature>
<keyword evidence="1" id="KW-1134">Transmembrane beta strand</keyword>
<protein>
    <submittedName>
        <fullName evidence="4">TonB-linked outer membrane protein, SusC/RagA family</fullName>
    </submittedName>
</protein>
<sequence>MLYHLKSFKIKLLPVFVLAALLPTGLMAQEDTTAQNRYHQRTSGLKISGRVSGQNGDKLAGATITEAGTDNAVRTDVTGSYQIFVTGKEAVLQFSYTGYKPQEIKVGEKLLADVTMEEIISDMNEVVVVGYGQQKKASVVGAISTIRPQDLYMTPSRSLTNNLAGLVGGLVAVTRTGDPYASNSEFWVRGVSTLGNSAALVLVDGVERNINDIDVEEIESFSVLKDASASAVYGVRGANGVLMVTTKRGKAGKPKVNFRIEKSYLRPTGVPEYVGAVKYLEVMNDAYKLSGESQPFMSQEDIDKYRNKVDPDLYPDVNWWDVISKDHSDNIHLSTSVNGGTDFLRYALTSGYFEENGLLERDETQQWNSGYKVRRFTMRSNVDVNLSKTTLMRFDVGGFFQWRRRPPMSAMDFDPFYEAAMSPPYLIPPMYSNGKFAKIPYRNNPWALLTQRGFTRSSMLGLQTTLSLEEDLKYITPGLKARAMVAFDKWSQVWVDRHKNPDYYKRATSRDANGNLVMEIESDGEQWLGWSRNSEFGVQKIYAEAAVNYDKVINNIHDLGAMVLYNQDHRDLGETLPYRTQGLAGRVTYGYDKKYLAEANFGYNGSENFAPGKRYGFFPSAAVGWVISEERFMQPLKSVLSRLKLRASYGKVGNANIGGRRFAYLPTIEDFGGWYRWGVDNATGRLGRGEGEIAVDNLTWETGVKKNLGLDVSLWGAFELMFDVFEEKRKDIFIIRENLPGSAGFIRAPWANYGKVNNRGFEVQANGGRQLTKEWFLSVLGSFTYNNNKVIERDEPLSIIGTTRARTGHMVGQQFGLIADGLYTFDDFDASGNLNPGLPKPSYGSGRPKPGDIKYIDLDGDGAISDNDKTAIGGSFRPQVQYGFGLNVRYRSIGFGFFFQGNGKVWQILGGQNWIPGSSGGAAGNILTNIDDRWTEEDPRQDAFWPRLSKALNEINTQPSTWWLRDMSFLKLRNIELSYELPKKLTGNIGMQKVQFFVRGSNLLTFSRFKLWDPELGTTDGLKYPLMKSLTAGFSLNLK</sequence>
<feature type="signal peptide" evidence="2">
    <location>
        <begin position="1"/>
        <end position="28"/>
    </location>
</feature>
<keyword evidence="1" id="KW-0998">Cell outer membrane</keyword>
<evidence type="ECO:0000313" key="5">
    <source>
        <dbReference type="Proteomes" id="UP000198757"/>
    </source>
</evidence>
<name>A0A1G6JKY7_NIADE</name>
<dbReference type="AlphaFoldDB" id="A0A1G6JKY7"/>
<keyword evidence="2" id="KW-0732">Signal</keyword>
<organism evidence="4 5">
    <name type="scientific">Niabella drilacis (strain DSM 25811 / CCM 8410 / CCUG 62505 / LMG 26954 / E90)</name>
    <dbReference type="NCBI Taxonomy" id="1285928"/>
    <lineage>
        <taxon>Bacteria</taxon>
        <taxon>Pseudomonadati</taxon>
        <taxon>Bacteroidota</taxon>
        <taxon>Chitinophagia</taxon>
        <taxon>Chitinophagales</taxon>
        <taxon>Chitinophagaceae</taxon>
        <taxon>Niabella</taxon>
    </lineage>
</organism>
<dbReference type="STRING" id="1285928.SAMN04487894_101566"/>
<comment type="similarity">
    <text evidence="1">Belongs to the TonB-dependent receptor family.</text>
</comment>
<keyword evidence="1" id="KW-0813">Transport</keyword>
<keyword evidence="5" id="KW-1185">Reference proteome</keyword>
<dbReference type="Proteomes" id="UP000198757">
    <property type="component" value="Unassembled WGS sequence"/>
</dbReference>
<dbReference type="Gene3D" id="2.60.40.1120">
    <property type="entry name" value="Carboxypeptidase-like, regulatory domain"/>
    <property type="match status" value="1"/>
</dbReference>
<evidence type="ECO:0000256" key="2">
    <source>
        <dbReference type="SAM" id="SignalP"/>
    </source>
</evidence>
<gene>
    <name evidence="4" type="ORF">SAMN04487894_101566</name>
</gene>
<dbReference type="PROSITE" id="PS52016">
    <property type="entry name" value="TONB_DEPENDENT_REC_3"/>
    <property type="match status" value="1"/>
</dbReference>
<dbReference type="SUPFAM" id="SSF56935">
    <property type="entry name" value="Porins"/>
    <property type="match status" value="1"/>
</dbReference>
<evidence type="ECO:0000256" key="1">
    <source>
        <dbReference type="PROSITE-ProRule" id="PRU01360"/>
    </source>
</evidence>
<accession>A0A1G6JKY7</accession>
<feature type="chain" id="PRO_5011579887" evidence="2">
    <location>
        <begin position="29"/>
        <end position="1039"/>
    </location>
</feature>
<dbReference type="NCBIfam" id="TIGR04057">
    <property type="entry name" value="SusC_RagA_signa"/>
    <property type="match status" value="1"/>
</dbReference>
<evidence type="ECO:0000259" key="3">
    <source>
        <dbReference type="Pfam" id="PF07715"/>
    </source>
</evidence>
<comment type="subcellular location">
    <subcellularLocation>
        <location evidence="1">Cell outer membrane</location>
        <topology evidence="1">Multi-pass membrane protein</topology>
    </subcellularLocation>
</comment>
<dbReference type="InterPro" id="IPR023997">
    <property type="entry name" value="TonB-dep_OMP_SusC/RagA_CS"/>
</dbReference>
<dbReference type="RefSeq" id="WP_218127679.1">
    <property type="nucleotide sequence ID" value="NZ_FMZO01000001.1"/>
</dbReference>
<evidence type="ECO:0000313" key="4">
    <source>
        <dbReference type="EMBL" id="SDC19331.1"/>
    </source>
</evidence>
<dbReference type="Gene3D" id="2.170.130.10">
    <property type="entry name" value="TonB-dependent receptor, plug domain"/>
    <property type="match status" value="1"/>
</dbReference>
<dbReference type="Pfam" id="PF13715">
    <property type="entry name" value="CarbopepD_reg_2"/>
    <property type="match status" value="1"/>
</dbReference>
<keyword evidence="1" id="KW-0472">Membrane</keyword>
<dbReference type="FunFam" id="2.170.130.10:FF:000003">
    <property type="entry name" value="SusC/RagA family TonB-linked outer membrane protein"/>
    <property type="match status" value="1"/>
</dbReference>
<dbReference type="InterPro" id="IPR039426">
    <property type="entry name" value="TonB-dep_rcpt-like"/>
</dbReference>
<reference evidence="5" key="1">
    <citation type="submission" date="2016-10" db="EMBL/GenBank/DDBJ databases">
        <authorList>
            <person name="Varghese N."/>
            <person name="Submissions S."/>
        </authorList>
    </citation>
    <scope>NUCLEOTIDE SEQUENCE [LARGE SCALE GENOMIC DNA]</scope>
    <source>
        <strain evidence="5">DSM 25811 / CCM 8410 / LMG 26954 / E90</strain>
    </source>
</reference>
<dbReference type="NCBIfam" id="TIGR04056">
    <property type="entry name" value="OMP_RagA_SusC"/>
    <property type="match status" value="1"/>
</dbReference>
<dbReference type="InterPro" id="IPR012910">
    <property type="entry name" value="Plug_dom"/>
</dbReference>
<dbReference type="GO" id="GO:0009279">
    <property type="term" value="C:cell outer membrane"/>
    <property type="evidence" value="ECO:0007669"/>
    <property type="project" value="UniProtKB-SubCell"/>
</dbReference>
<dbReference type="Pfam" id="PF07715">
    <property type="entry name" value="Plug"/>
    <property type="match status" value="1"/>
</dbReference>
<dbReference type="InterPro" id="IPR023996">
    <property type="entry name" value="TonB-dep_OMP_SusC/RagA"/>
</dbReference>
<dbReference type="InterPro" id="IPR008969">
    <property type="entry name" value="CarboxyPept-like_regulatory"/>
</dbReference>
<dbReference type="InterPro" id="IPR037066">
    <property type="entry name" value="Plug_dom_sf"/>
</dbReference>
<keyword evidence="1" id="KW-0812">Transmembrane</keyword>
<proteinExistence type="inferred from homology"/>